<dbReference type="InterPro" id="IPR011701">
    <property type="entry name" value="MFS"/>
</dbReference>
<dbReference type="GO" id="GO:0005886">
    <property type="term" value="C:plasma membrane"/>
    <property type="evidence" value="ECO:0007669"/>
    <property type="project" value="UniProtKB-SubCell"/>
</dbReference>
<evidence type="ECO:0000256" key="1">
    <source>
        <dbReference type="ARBA" id="ARBA00004651"/>
    </source>
</evidence>
<keyword evidence="2" id="KW-0813">Transport</keyword>
<feature type="transmembrane region" description="Helical" evidence="6">
    <location>
        <begin position="134"/>
        <end position="154"/>
    </location>
</feature>
<dbReference type="RefSeq" id="WP_053399624.1">
    <property type="nucleotide sequence ID" value="NZ_JAUKEN010000002.1"/>
</dbReference>
<reference evidence="9" key="1">
    <citation type="submission" date="2015-08" db="EMBL/GenBank/DDBJ databases">
        <title>Fjat-14210 dsm16467.</title>
        <authorList>
            <person name="Liu B."/>
            <person name="Wang J."/>
            <person name="Zhu Y."/>
            <person name="Liu G."/>
            <person name="Chen Q."/>
            <person name="Chen Z."/>
            <person name="Lan J."/>
            <person name="Che J."/>
            <person name="Ge C."/>
            <person name="Shi H."/>
            <person name="Pan Z."/>
            <person name="Liu X."/>
        </authorList>
    </citation>
    <scope>NUCLEOTIDE SEQUENCE [LARGE SCALE GENOMIC DNA]</scope>
    <source>
        <strain evidence="9">DSM 16467</strain>
    </source>
</reference>
<evidence type="ECO:0000313" key="8">
    <source>
        <dbReference type="EMBL" id="KOO50467.1"/>
    </source>
</evidence>
<dbReference type="SUPFAM" id="SSF103473">
    <property type="entry name" value="MFS general substrate transporter"/>
    <property type="match status" value="1"/>
</dbReference>
<dbReference type="EMBL" id="LILC01000002">
    <property type="protein sequence ID" value="KOO50467.1"/>
    <property type="molecule type" value="Genomic_DNA"/>
</dbReference>
<evidence type="ECO:0000313" key="9">
    <source>
        <dbReference type="Proteomes" id="UP000037558"/>
    </source>
</evidence>
<dbReference type="GO" id="GO:0022857">
    <property type="term" value="F:transmembrane transporter activity"/>
    <property type="evidence" value="ECO:0007669"/>
    <property type="project" value="InterPro"/>
</dbReference>
<dbReference type="PATRIC" id="fig|284581.3.peg.567"/>
<feature type="transmembrane region" description="Helical" evidence="6">
    <location>
        <begin position="362"/>
        <end position="381"/>
    </location>
</feature>
<organism evidence="8 9">
    <name type="scientific">Priestia koreensis</name>
    <dbReference type="NCBI Taxonomy" id="284581"/>
    <lineage>
        <taxon>Bacteria</taxon>
        <taxon>Bacillati</taxon>
        <taxon>Bacillota</taxon>
        <taxon>Bacilli</taxon>
        <taxon>Bacillales</taxon>
        <taxon>Bacillaceae</taxon>
        <taxon>Priestia</taxon>
    </lineage>
</organism>
<feature type="transmembrane region" description="Helical" evidence="6">
    <location>
        <begin position="296"/>
        <end position="313"/>
    </location>
</feature>
<feature type="transmembrane region" description="Helical" evidence="6">
    <location>
        <begin position="44"/>
        <end position="64"/>
    </location>
</feature>
<evidence type="ECO:0000256" key="4">
    <source>
        <dbReference type="ARBA" id="ARBA00022989"/>
    </source>
</evidence>
<feature type="transmembrane region" description="Helical" evidence="6">
    <location>
        <begin position="274"/>
        <end position="290"/>
    </location>
</feature>
<comment type="caution">
    <text evidence="8">The sequence shown here is derived from an EMBL/GenBank/DDBJ whole genome shotgun (WGS) entry which is preliminary data.</text>
</comment>
<dbReference type="CDD" id="cd17489">
    <property type="entry name" value="MFS_YfcJ_like"/>
    <property type="match status" value="1"/>
</dbReference>
<keyword evidence="5 6" id="KW-0472">Membrane</keyword>
<dbReference type="Proteomes" id="UP000037558">
    <property type="component" value="Unassembled WGS sequence"/>
</dbReference>
<dbReference type="PROSITE" id="PS50850">
    <property type="entry name" value="MFS"/>
    <property type="match status" value="1"/>
</dbReference>
<dbReference type="InterPro" id="IPR020846">
    <property type="entry name" value="MFS_dom"/>
</dbReference>
<feature type="domain" description="Major facilitator superfamily (MFS) profile" evidence="7">
    <location>
        <begin position="10"/>
        <end position="386"/>
    </location>
</feature>
<evidence type="ECO:0000259" key="7">
    <source>
        <dbReference type="PROSITE" id="PS50850"/>
    </source>
</evidence>
<evidence type="ECO:0000256" key="5">
    <source>
        <dbReference type="ARBA" id="ARBA00023136"/>
    </source>
</evidence>
<keyword evidence="3 6" id="KW-0812">Transmembrane</keyword>
<feature type="transmembrane region" description="Helical" evidence="6">
    <location>
        <begin position="160"/>
        <end position="183"/>
    </location>
</feature>
<feature type="transmembrane region" description="Helical" evidence="6">
    <location>
        <begin position="12"/>
        <end position="38"/>
    </location>
</feature>
<dbReference type="PANTHER" id="PTHR23531:SF2">
    <property type="entry name" value="PERMEASE"/>
    <property type="match status" value="1"/>
</dbReference>
<dbReference type="OrthoDB" id="9814001at2"/>
<dbReference type="STRING" id="284581.AMD01_01555"/>
<feature type="transmembrane region" description="Helical" evidence="6">
    <location>
        <begin position="211"/>
        <end position="232"/>
    </location>
</feature>
<name>A0A0M0LHV4_9BACI</name>
<evidence type="ECO:0000256" key="2">
    <source>
        <dbReference type="ARBA" id="ARBA00022448"/>
    </source>
</evidence>
<comment type="subcellular location">
    <subcellularLocation>
        <location evidence="1">Cell membrane</location>
        <topology evidence="1">Multi-pass membrane protein</topology>
    </subcellularLocation>
</comment>
<proteinExistence type="predicted"/>
<dbReference type="InterPro" id="IPR052714">
    <property type="entry name" value="MFS_Exporter"/>
</dbReference>
<gene>
    <name evidence="8" type="ORF">AMD01_01555</name>
</gene>
<feature type="transmembrane region" description="Helical" evidence="6">
    <location>
        <begin position="244"/>
        <end position="262"/>
    </location>
</feature>
<keyword evidence="9" id="KW-1185">Reference proteome</keyword>
<sequence>MKETKLWTVPFTMIVLTTFIFFICVQMLTAGFPVYIAGIQHDTAKAGIMTTAFMIAAIITRPFMGALLHKMNMKRTLLIVFAVMTVTLVLSYNQSALLILIPLRIIQGIGFGINTTILATMATNRIPGNRLGEGIGYFGMATSLGTTLGPMVALSLLHSFSFNIMIISSVILMALSFVFAITVKNLKLSYTPPKGTEKKPSLLHYAFDSRALLPVFLVMLFYFGFAGIINFIDGLGKEASLGSHVSLFFLINAVIMVVIRPFTGRIYDRFGHKYLVYPGALCGIIGLVLLSNTYSMPMFILAAILYGVAYGIMQPTFQAWAVSRVEVDKRPTANAMTLSFMDLGVALGSLVLGSIVSHTTFHMMYAYSSLLVVALLILYFFRKTTAQTQKYTVEQ</sequence>
<feature type="transmembrane region" description="Helical" evidence="6">
    <location>
        <begin position="333"/>
        <end position="356"/>
    </location>
</feature>
<protein>
    <recommendedName>
        <fullName evidence="7">Major facilitator superfamily (MFS) profile domain-containing protein</fullName>
    </recommendedName>
</protein>
<accession>A0A0M0LHV4</accession>
<dbReference type="AlphaFoldDB" id="A0A0M0LHV4"/>
<evidence type="ECO:0000256" key="3">
    <source>
        <dbReference type="ARBA" id="ARBA00022692"/>
    </source>
</evidence>
<feature type="transmembrane region" description="Helical" evidence="6">
    <location>
        <begin position="99"/>
        <end position="122"/>
    </location>
</feature>
<keyword evidence="4 6" id="KW-1133">Transmembrane helix</keyword>
<feature type="transmembrane region" description="Helical" evidence="6">
    <location>
        <begin position="76"/>
        <end position="93"/>
    </location>
</feature>
<dbReference type="Pfam" id="PF07690">
    <property type="entry name" value="MFS_1"/>
    <property type="match status" value="1"/>
</dbReference>
<evidence type="ECO:0000256" key="6">
    <source>
        <dbReference type="SAM" id="Phobius"/>
    </source>
</evidence>
<dbReference type="Gene3D" id="1.20.1250.20">
    <property type="entry name" value="MFS general substrate transporter like domains"/>
    <property type="match status" value="1"/>
</dbReference>
<dbReference type="InterPro" id="IPR036259">
    <property type="entry name" value="MFS_trans_sf"/>
</dbReference>
<dbReference type="PANTHER" id="PTHR23531">
    <property type="entry name" value="QUINOLENE RESISTANCE PROTEIN NORA"/>
    <property type="match status" value="1"/>
</dbReference>